<reference evidence="4" key="1">
    <citation type="submission" date="2017-09" db="EMBL/GenBank/DDBJ databases">
        <title>The Reconstruction of 2,631 Draft Metagenome-Assembled Genomes from the Global Oceans.</title>
        <authorList>
            <person name="Tully B.J."/>
            <person name="Graham E.D."/>
            <person name="Heidelberg J.F."/>
        </authorList>
    </citation>
    <scope>NUCLEOTIDE SEQUENCE [LARGE SCALE GENOMIC DNA]</scope>
</reference>
<dbReference type="Pfam" id="PF07399">
    <property type="entry name" value="Na_H_antiport_3"/>
    <property type="match status" value="1"/>
</dbReference>
<feature type="transmembrane region" description="Helical" evidence="2">
    <location>
        <begin position="191"/>
        <end position="210"/>
    </location>
</feature>
<feature type="transmembrane region" description="Helical" evidence="2">
    <location>
        <begin position="128"/>
        <end position="147"/>
    </location>
</feature>
<feature type="transmembrane region" description="Helical" evidence="2">
    <location>
        <begin position="70"/>
        <end position="89"/>
    </location>
</feature>
<feature type="transmembrane region" description="Helical" evidence="2">
    <location>
        <begin position="273"/>
        <end position="292"/>
    </location>
</feature>
<dbReference type="InterPro" id="IPR009978">
    <property type="entry name" value="Na_H_antiport_3"/>
</dbReference>
<feature type="region of interest" description="Disordered" evidence="1">
    <location>
        <begin position="1"/>
        <end position="20"/>
    </location>
</feature>
<evidence type="ECO:0008006" key="5">
    <source>
        <dbReference type="Google" id="ProtNLM"/>
    </source>
</evidence>
<sequence length="577" mass="62618">MRRNPSFRRRSSGASANRTRRSSIAFRDQVLGSPSLPVPIQKMLDGIERQLGIRDWSLSTLAAVALSRRAWMIPVLFVLLAGFVIAAGGGGGTVETNFPIALEDYNDPEGGGIGSILASRIAESPFNLVGSLVFLLAICHTFAAAPLTEKAHHLKHHHEEELRKAGKSEEFIKNSPSFKAELFHFIGEVEAIFGIWVIALMVAVIGFYDWSTFKDYIAHTVVYIEPMFVVVIMAIASTRPIVRLAEQIMGRIAAFGQSTTQAWWFSILTVAPLLGSFITEPAAMTIAALLLAKQFYDYNPTPKFAYATIGLLFVNVSVGGTLTHFAAPPVLMVAAPWGWDIAFMMVNFGWKAVIGVVIANILYYIIFKNEFANLKKSDSGESSETNAPVKWEDREDPIPGWVTVTHLLFMAWTVYNAHYPPLFIGGFLFFIGFSMASKAYQNKLEIKGPLLVGFFLAGLVTHGGVQAWWIAPVLQSLSELPLMIGSTVLTAFNDNAAITFLATLVPGFTDGQKYAVVAGAVTGGGLTVIANAPNPAGQSILSRYFPGGVNPANLAMGAAIPTVIMGVSYMGFYYLLG</sequence>
<accession>A0A2D6YGR5</accession>
<feature type="transmembrane region" description="Helical" evidence="2">
    <location>
        <begin position="347"/>
        <end position="367"/>
    </location>
</feature>
<feature type="transmembrane region" description="Helical" evidence="2">
    <location>
        <begin position="304"/>
        <end position="327"/>
    </location>
</feature>
<feature type="transmembrane region" description="Helical" evidence="2">
    <location>
        <begin position="421"/>
        <end position="437"/>
    </location>
</feature>
<feature type="transmembrane region" description="Helical" evidence="2">
    <location>
        <begin position="482"/>
        <end position="502"/>
    </location>
</feature>
<feature type="transmembrane region" description="Helical" evidence="2">
    <location>
        <begin position="514"/>
        <end position="532"/>
    </location>
</feature>
<keyword evidence="2" id="KW-0472">Membrane</keyword>
<feature type="transmembrane region" description="Helical" evidence="2">
    <location>
        <begin position="449"/>
        <end position="470"/>
    </location>
</feature>
<keyword evidence="2" id="KW-1133">Transmembrane helix</keyword>
<dbReference type="EMBL" id="NZEX01000025">
    <property type="protein sequence ID" value="MAH62346.1"/>
    <property type="molecule type" value="Genomic_DNA"/>
</dbReference>
<keyword evidence="2" id="KW-0812">Transmembrane</keyword>
<proteinExistence type="predicted"/>
<comment type="caution">
    <text evidence="3">The sequence shown here is derived from an EMBL/GenBank/DDBJ whole genome shotgun (WGS) entry which is preliminary data.</text>
</comment>
<organism evidence="3 4">
    <name type="scientific">SAR324 cluster bacterium</name>
    <dbReference type="NCBI Taxonomy" id="2024889"/>
    <lineage>
        <taxon>Bacteria</taxon>
        <taxon>Deltaproteobacteria</taxon>
        <taxon>SAR324 cluster</taxon>
    </lineage>
</organism>
<feature type="transmembrane region" description="Helical" evidence="2">
    <location>
        <begin position="216"/>
        <end position="236"/>
    </location>
</feature>
<evidence type="ECO:0000313" key="3">
    <source>
        <dbReference type="EMBL" id="MAH62346.1"/>
    </source>
</evidence>
<feature type="compositionally biased region" description="Basic residues" evidence="1">
    <location>
        <begin position="1"/>
        <end position="11"/>
    </location>
</feature>
<name>A0A2D6YGR5_9DELT</name>
<evidence type="ECO:0000256" key="2">
    <source>
        <dbReference type="SAM" id="Phobius"/>
    </source>
</evidence>
<dbReference type="AlphaFoldDB" id="A0A2D6YGR5"/>
<evidence type="ECO:0000313" key="4">
    <source>
        <dbReference type="Proteomes" id="UP000226525"/>
    </source>
</evidence>
<dbReference type="Proteomes" id="UP000226525">
    <property type="component" value="Unassembled WGS sequence"/>
</dbReference>
<gene>
    <name evidence="3" type="ORF">CMN54_02615</name>
</gene>
<feature type="transmembrane region" description="Helical" evidence="2">
    <location>
        <begin position="552"/>
        <end position="576"/>
    </location>
</feature>
<protein>
    <recommendedName>
        <fullName evidence="5">Sodium:proton antiporter</fullName>
    </recommendedName>
</protein>
<evidence type="ECO:0000256" key="1">
    <source>
        <dbReference type="SAM" id="MobiDB-lite"/>
    </source>
</evidence>